<dbReference type="Pfam" id="PF06152">
    <property type="entry name" value="Phage_min_cap2"/>
    <property type="match status" value="1"/>
</dbReference>
<sequence>MTSCAEMAVRTSTAEAMLQGHTDRVQELGVDTVVVSDAPEECNICRPFEGKVLSISGADVG</sequence>
<dbReference type="GO" id="GO:0005198">
    <property type="term" value="F:structural molecule activity"/>
    <property type="evidence" value="ECO:0007669"/>
    <property type="project" value="InterPro"/>
</dbReference>
<dbReference type="EMBL" id="LN483072">
    <property type="protein sequence ID" value="CEA09900.1"/>
    <property type="molecule type" value="Genomic_DNA"/>
</dbReference>
<protein>
    <submittedName>
        <fullName evidence="1">Phage minor capsid protein 2</fullName>
    </submittedName>
</protein>
<gene>
    <name evidence="1" type="ORF">BN1051_03278</name>
</gene>
<proteinExistence type="predicted"/>
<name>A0A078MU71_9MICC</name>
<accession>A0A078MU71</accession>
<reference evidence="1" key="1">
    <citation type="submission" date="2014-07" db="EMBL/GenBank/DDBJ databases">
        <authorList>
            <person name="Urmite Genomes Urmite Genomes"/>
        </authorList>
    </citation>
    <scope>NUCLEOTIDE SEQUENCE</scope>
    <source>
        <strain evidence="1">11W110_air</strain>
    </source>
</reference>
<dbReference type="AlphaFoldDB" id="A0A078MU71"/>
<organism evidence="1">
    <name type="scientific">Arthrobacter saudimassiliensis</name>
    <dbReference type="NCBI Taxonomy" id="1461584"/>
    <lineage>
        <taxon>Bacteria</taxon>
        <taxon>Bacillati</taxon>
        <taxon>Actinomycetota</taxon>
        <taxon>Actinomycetes</taxon>
        <taxon>Micrococcales</taxon>
        <taxon>Micrococcaceae</taxon>
        <taxon>Arthrobacter</taxon>
    </lineage>
</organism>
<dbReference type="InterPro" id="IPR009319">
    <property type="entry name" value="Phage_A118_VSP1"/>
</dbReference>
<evidence type="ECO:0000313" key="1">
    <source>
        <dbReference type="EMBL" id="CEA09900.1"/>
    </source>
</evidence>
<dbReference type="PATRIC" id="fig|1461584.3.peg.3246"/>